<evidence type="ECO:0000313" key="3">
    <source>
        <dbReference type="Proteomes" id="UP000258928"/>
    </source>
</evidence>
<dbReference type="Proteomes" id="UP000258928">
    <property type="component" value="Unassembled WGS sequence"/>
</dbReference>
<evidence type="ECO:0000313" key="1">
    <source>
        <dbReference type="EMBL" id="CAH6021733.1"/>
    </source>
</evidence>
<accession>A0A7H4SEM0</accession>
<keyword evidence="2" id="KW-0808">Transferase</keyword>
<dbReference type="Proteomes" id="UP000789617">
    <property type="component" value="Unassembled WGS sequence"/>
</dbReference>
<comment type="caution">
    <text evidence="1">The sequence shown here is derived from an EMBL/GenBank/DDBJ whole genome shotgun (WGS) entry which is preliminary data.</text>
</comment>
<protein>
    <submittedName>
        <fullName evidence="2">DNA-directed DNA polymerase</fullName>
        <ecNumber evidence="2">2.7.7.7</ecNumber>
    </submittedName>
</protein>
<evidence type="ECO:0000313" key="4">
    <source>
        <dbReference type="Proteomes" id="UP000789617"/>
    </source>
</evidence>
<keyword evidence="2" id="KW-0548">Nucleotidyltransferase</keyword>
<gene>
    <name evidence="2" type="primary">umuC_3</name>
    <name evidence="1" type="ORF">AN2335V1_1495</name>
    <name evidence="2" type="ORF">SAMEA3729809_04784</name>
</gene>
<proteinExistence type="predicted"/>
<evidence type="ECO:0000313" key="2">
    <source>
        <dbReference type="EMBL" id="SXF98255.1"/>
    </source>
</evidence>
<keyword evidence="2" id="KW-0239">DNA-directed DNA polymerase</keyword>
<sequence length="56" mass="6363">MLEEFYSQGVAQLNLFDDNATRQNSAKLMEVSTISMRKTEEELCILQGRGSRLPGR</sequence>
<reference evidence="1" key="2">
    <citation type="submission" date="2022-05" db="EMBL/GenBank/DDBJ databases">
        <authorList>
            <person name="Alioto T."/>
            <person name="Alioto T."/>
            <person name="Gomez Garrido J."/>
        </authorList>
    </citation>
    <scope>NUCLEOTIDE SEQUENCE</scope>
    <source>
        <strain evidence="1">0</strain>
    </source>
</reference>
<reference evidence="2 3" key="1">
    <citation type="submission" date="2018-08" db="EMBL/GenBank/DDBJ databases">
        <authorList>
            <consortium name="Pathogen Informatics"/>
        </authorList>
    </citation>
    <scope>NUCLEOTIDE SEQUENCE [LARGE SCALE GENOMIC DNA]</scope>
    <source>
        <strain evidence="2 3">EuSCAPE_TR218</strain>
    </source>
</reference>
<dbReference type="AlphaFoldDB" id="A0A7H4SEM0"/>
<dbReference type="EMBL" id="CAJOXS020000001">
    <property type="protein sequence ID" value="CAH6021733.1"/>
    <property type="molecule type" value="Genomic_DNA"/>
</dbReference>
<keyword evidence="4" id="KW-1185">Reference proteome</keyword>
<organism evidence="1 4">
    <name type="scientific">Klebsiella variicola</name>
    <dbReference type="NCBI Taxonomy" id="244366"/>
    <lineage>
        <taxon>Bacteria</taxon>
        <taxon>Pseudomonadati</taxon>
        <taxon>Pseudomonadota</taxon>
        <taxon>Gammaproteobacteria</taxon>
        <taxon>Enterobacterales</taxon>
        <taxon>Enterobacteriaceae</taxon>
        <taxon>Klebsiella/Raoultella group</taxon>
        <taxon>Klebsiella</taxon>
        <taxon>Klebsiella pneumoniae complex</taxon>
    </lineage>
</organism>
<name>A0A7H4SEM0_KLEVA</name>
<dbReference type="EMBL" id="UKAS01000023">
    <property type="protein sequence ID" value="SXF98255.1"/>
    <property type="molecule type" value="Genomic_DNA"/>
</dbReference>
<dbReference type="GO" id="GO:0003887">
    <property type="term" value="F:DNA-directed DNA polymerase activity"/>
    <property type="evidence" value="ECO:0007669"/>
    <property type="project" value="UniProtKB-KW"/>
</dbReference>
<dbReference type="EC" id="2.7.7.7" evidence="2"/>